<gene>
    <name evidence="11 14" type="primary">mtgA</name>
    <name evidence="14" type="ORF">G3446_11875</name>
</gene>
<name>A0A6M0JZT2_9GAMM</name>
<feature type="compositionally biased region" description="Basic and acidic residues" evidence="12">
    <location>
        <begin position="1"/>
        <end position="12"/>
    </location>
</feature>
<dbReference type="NCBIfam" id="TIGR02070">
    <property type="entry name" value="mono_pep_trsgly"/>
    <property type="match status" value="1"/>
</dbReference>
<comment type="catalytic activity">
    <reaction evidence="11">
        <text>[GlcNAc-(1-&gt;4)-Mur2Ac(oyl-L-Ala-gamma-D-Glu-L-Lys-D-Ala-D-Ala)](n)-di-trans,octa-cis-undecaprenyl diphosphate + beta-D-GlcNAc-(1-&gt;4)-Mur2Ac(oyl-L-Ala-gamma-D-Glu-L-Lys-D-Ala-D-Ala)-di-trans,octa-cis-undecaprenyl diphosphate = [GlcNAc-(1-&gt;4)-Mur2Ac(oyl-L-Ala-gamma-D-Glu-L-Lys-D-Ala-D-Ala)](n+1)-di-trans,octa-cis-undecaprenyl diphosphate + di-trans,octa-cis-undecaprenyl diphosphate + H(+)</text>
        <dbReference type="Rhea" id="RHEA:23708"/>
        <dbReference type="Rhea" id="RHEA-COMP:9602"/>
        <dbReference type="Rhea" id="RHEA-COMP:9603"/>
        <dbReference type="ChEBI" id="CHEBI:15378"/>
        <dbReference type="ChEBI" id="CHEBI:58405"/>
        <dbReference type="ChEBI" id="CHEBI:60033"/>
        <dbReference type="ChEBI" id="CHEBI:78435"/>
        <dbReference type="EC" id="2.4.99.28"/>
    </reaction>
</comment>
<organism evidence="14 15">
    <name type="scientific">Thiorhodococcus minor</name>
    <dbReference type="NCBI Taxonomy" id="57489"/>
    <lineage>
        <taxon>Bacteria</taxon>
        <taxon>Pseudomonadati</taxon>
        <taxon>Pseudomonadota</taxon>
        <taxon>Gammaproteobacteria</taxon>
        <taxon>Chromatiales</taxon>
        <taxon>Chromatiaceae</taxon>
        <taxon>Thiorhodococcus</taxon>
    </lineage>
</organism>
<evidence type="ECO:0000256" key="1">
    <source>
        <dbReference type="ARBA" id="ARBA00022475"/>
    </source>
</evidence>
<reference evidence="14 15" key="1">
    <citation type="submission" date="2020-02" db="EMBL/GenBank/DDBJ databases">
        <title>Genome sequences of Thiorhodococcus mannitoliphagus and Thiorhodococcus minor, purple sulfur photosynthetic bacteria in the gammaproteobacterial family, Chromatiaceae.</title>
        <authorList>
            <person name="Aviles F.A."/>
            <person name="Meyer T.E."/>
            <person name="Kyndt J.A."/>
        </authorList>
    </citation>
    <scope>NUCLEOTIDE SEQUENCE [LARGE SCALE GENOMIC DNA]</scope>
    <source>
        <strain evidence="14 15">DSM 11518</strain>
    </source>
</reference>
<keyword evidence="5 11" id="KW-0812">Transmembrane</keyword>
<feature type="domain" description="Glycosyl transferase family 51" evidence="13">
    <location>
        <begin position="114"/>
        <end position="277"/>
    </location>
</feature>
<evidence type="ECO:0000256" key="9">
    <source>
        <dbReference type="ARBA" id="ARBA00023136"/>
    </source>
</evidence>
<dbReference type="GO" id="GO:0008360">
    <property type="term" value="P:regulation of cell shape"/>
    <property type="evidence" value="ECO:0007669"/>
    <property type="project" value="UniProtKB-KW"/>
</dbReference>
<dbReference type="GO" id="GO:0009274">
    <property type="term" value="C:peptidoglycan-based cell wall"/>
    <property type="evidence" value="ECO:0007669"/>
    <property type="project" value="InterPro"/>
</dbReference>
<dbReference type="UniPathway" id="UPA00219"/>
<evidence type="ECO:0000256" key="3">
    <source>
        <dbReference type="ARBA" id="ARBA00022676"/>
    </source>
</evidence>
<dbReference type="EC" id="2.4.99.28" evidence="11"/>
<dbReference type="InterPro" id="IPR023346">
    <property type="entry name" value="Lysozyme-like_dom_sf"/>
</dbReference>
<evidence type="ECO:0000256" key="11">
    <source>
        <dbReference type="HAMAP-Rule" id="MF_00766"/>
    </source>
</evidence>
<comment type="subcellular location">
    <subcellularLocation>
        <location evidence="11">Cell inner membrane</location>
        <topology evidence="11">Single-pass membrane protein</topology>
    </subcellularLocation>
</comment>
<keyword evidence="1 11" id="KW-1003">Cell membrane</keyword>
<dbReference type="RefSeq" id="WP_164453045.1">
    <property type="nucleotide sequence ID" value="NZ_JAAIJQ010000030.1"/>
</dbReference>
<dbReference type="GO" id="GO:0071555">
    <property type="term" value="P:cell wall organization"/>
    <property type="evidence" value="ECO:0007669"/>
    <property type="project" value="UniProtKB-KW"/>
</dbReference>
<keyword evidence="2 11" id="KW-0997">Cell inner membrane</keyword>
<evidence type="ECO:0000256" key="6">
    <source>
        <dbReference type="ARBA" id="ARBA00022960"/>
    </source>
</evidence>
<dbReference type="PANTHER" id="PTHR30400:SF0">
    <property type="entry name" value="BIOSYNTHETIC PEPTIDOGLYCAN TRANSGLYCOSYLASE"/>
    <property type="match status" value="1"/>
</dbReference>
<comment type="pathway">
    <text evidence="11">Cell wall biogenesis; peptidoglycan biosynthesis.</text>
</comment>
<dbReference type="InterPro" id="IPR036950">
    <property type="entry name" value="PBP_transglycosylase"/>
</dbReference>
<evidence type="ECO:0000313" key="14">
    <source>
        <dbReference type="EMBL" id="NEV62581.1"/>
    </source>
</evidence>
<evidence type="ECO:0000256" key="2">
    <source>
        <dbReference type="ARBA" id="ARBA00022519"/>
    </source>
</evidence>
<dbReference type="SUPFAM" id="SSF53955">
    <property type="entry name" value="Lysozyme-like"/>
    <property type="match status" value="1"/>
</dbReference>
<feature type="transmembrane region" description="Helical" evidence="11">
    <location>
        <begin position="64"/>
        <end position="89"/>
    </location>
</feature>
<evidence type="ECO:0000313" key="15">
    <source>
        <dbReference type="Proteomes" id="UP000483379"/>
    </source>
</evidence>
<dbReference type="Gene3D" id="1.10.3810.10">
    <property type="entry name" value="Biosynthetic peptidoglycan transglycosylase-like"/>
    <property type="match status" value="1"/>
</dbReference>
<dbReference type="Proteomes" id="UP000483379">
    <property type="component" value="Unassembled WGS sequence"/>
</dbReference>
<dbReference type="Pfam" id="PF00912">
    <property type="entry name" value="Transgly"/>
    <property type="match status" value="1"/>
</dbReference>
<keyword evidence="10 11" id="KW-0961">Cell wall biogenesis/degradation</keyword>
<protein>
    <recommendedName>
        <fullName evidence="11">Biosynthetic peptidoglycan transglycosylase</fullName>
        <ecNumber evidence="11">2.4.99.28</ecNumber>
    </recommendedName>
    <alternativeName>
        <fullName evidence="11">Glycan polymerase</fullName>
    </alternativeName>
    <alternativeName>
        <fullName evidence="11">Peptidoglycan glycosyltransferase MtgA</fullName>
        <shortName evidence="11">PGT</shortName>
    </alternativeName>
</protein>
<dbReference type="AlphaFoldDB" id="A0A6M0JZT2"/>
<evidence type="ECO:0000256" key="5">
    <source>
        <dbReference type="ARBA" id="ARBA00022692"/>
    </source>
</evidence>
<dbReference type="InterPro" id="IPR011812">
    <property type="entry name" value="Pep_trsgly"/>
</dbReference>
<accession>A0A6M0JZT2</accession>
<evidence type="ECO:0000256" key="4">
    <source>
        <dbReference type="ARBA" id="ARBA00022679"/>
    </source>
</evidence>
<comment type="function">
    <text evidence="11">Peptidoglycan polymerase that catalyzes glycan chain elongation from lipid-linked precursors.</text>
</comment>
<dbReference type="GO" id="GO:0009252">
    <property type="term" value="P:peptidoglycan biosynthetic process"/>
    <property type="evidence" value="ECO:0007669"/>
    <property type="project" value="UniProtKB-UniRule"/>
</dbReference>
<keyword evidence="7 11" id="KW-0573">Peptidoglycan synthesis</keyword>
<dbReference type="GO" id="GO:0005886">
    <property type="term" value="C:plasma membrane"/>
    <property type="evidence" value="ECO:0007669"/>
    <property type="project" value="UniProtKB-SubCell"/>
</dbReference>
<keyword evidence="4 11" id="KW-0808">Transferase</keyword>
<sequence length="290" mass="32355">MTEIGVPDRRQDAAQPLSARSEGREDEGAASELPSQESPVEGEKTNARKAASPPPTWAAIGRPLLSWLSAVFVALVLGSAMLVAVIRWVDPPASAFMAQHALNVWRLDQTPPYYRHQWIEWARIPQSIQLAAIAGEDQRFPSHLGFDLIEIRHAVADYLRGGHLRGASTITQQTAKNLFLWPGSGWWRKLAEGWLTLLMETLWPKERILEVYLNIAQFSPSTYGIEASAQRYFHHSASDLTPEEAALLIAVLPAPGNFSLEHPSERLLRRAAWIRDQSSRLGGARYLGRL</sequence>
<keyword evidence="6 11" id="KW-0133">Cell shape</keyword>
<evidence type="ECO:0000259" key="13">
    <source>
        <dbReference type="Pfam" id="PF00912"/>
    </source>
</evidence>
<evidence type="ECO:0000256" key="8">
    <source>
        <dbReference type="ARBA" id="ARBA00022989"/>
    </source>
</evidence>
<feature type="region of interest" description="Disordered" evidence="12">
    <location>
        <begin position="1"/>
        <end position="54"/>
    </location>
</feature>
<keyword evidence="9 11" id="KW-0472">Membrane</keyword>
<proteinExistence type="inferred from homology"/>
<dbReference type="InterPro" id="IPR001264">
    <property type="entry name" value="Glyco_trans_51"/>
</dbReference>
<keyword evidence="15" id="KW-1185">Reference proteome</keyword>
<dbReference type="HAMAP" id="MF_00766">
    <property type="entry name" value="PGT_MtgA"/>
    <property type="match status" value="1"/>
</dbReference>
<keyword evidence="3 11" id="KW-0328">Glycosyltransferase</keyword>
<evidence type="ECO:0000256" key="10">
    <source>
        <dbReference type="ARBA" id="ARBA00023316"/>
    </source>
</evidence>
<dbReference type="GO" id="GO:0016763">
    <property type="term" value="F:pentosyltransferase activity"/>
    <property type="evidence" value="ECO:0007669"/>
    <property type="project" value="InterPro"/>
</dbReference>
<comment type="similarity">
    <text evidence="11">Belongs to the glycosyltransferase 51 family.</text>
</comment>
<comment type="caution">
    <text evidence="14">The sequence shown here is derived from an EMBL/GenBank/DDBJ whole genome shotgun (WGS) entry which is preliminary data.</text>
</comment>
<keyword evidence="8 11" id="KW-1133">Transmembrane helix</keyword>
<dbReference type="PANTHER" id="PTHR30400">
    <property type="entry name" value="MONOFUNCTIONAL BIOSYNTHETIC PEPTIDOGLYCAN TRANSGLYCOSYLASE"/>
    <property type="match status" value="1"/>
</dbReference>
<evidence type="ECO:0000256" key="7">
    <source>
        <dbReference type="ARBA" id="ARBA00022984"/>
    </source>
</evidence>
<dbReference type="GO" id="GO:0008955">
    <property type="term" value="F:peptidoglycan glycosyltransferase activity"/>
    <property type="evidence" value="ECO:0007669"/>
    <property type="project" value="UniProtKB-UniRule"/>
</dbReference>
<evidence type="ECO:0000256" key="12">
    <source>
        <dbReference type="SAM" id="MobiDB-lite"/>
    </source>
</evidence>
<dbReference type="EMBL" id="JAAIJQ010000030">
    <property type="protein sequence ID" value="NEV62581.1"/>
    <property type="molecule type" value="Genomic_DNA"/>
</dbReference>